<dbReference type="Proteomes" id="UP001054945">
    <property type="component" value="Unassembled WGS sequence"/>
</dbReference>
<evidence type="ECO:0000313" key="3">
    <source>
        <dbReference type="Proteomes" id="UP001054945"/>
    </source>
</evidence>
<evidence type="ECO:0000313" key="2">
    <source>
        <dbReference type="EMBL" id="GIX76980.1"/>
    </source>
</evidence>
<keyword evidence="3" id="KW-1185">Reference proteome</keyword>
<sequence>MASDGDSGAGHAHAHTTPNHESVPCALHQLDMRRCRRVISFWDPPKDSFLRAPEKKRIARVVLLVVPLIGKSAFGSCRVVEKGIYLRVPPSKPIRSFRDVGH</sequence>
<proteinExistence type="predicted"/>
<protein>
    <submittedName>
        <fullName evidence="2">Uncharacterized protein</fullName>
    </submittedName>
</protein>
<comment type="caution">
    <text evidence="2">The sequence shown here is derived from an EMBL/GenBank/DDBJ whole genome shotgun (WGS) entry which is preliminary data.</text>
</comment>
<dbReference type="EMBL" id="BPLR01002706">
    <property type="protein sequence ID" value="GIX76980.1"/>
    <property type="molecule type" value="Genomic_DNA"/>
</dbReference>
<feature type="region of interest" description="Disordered" evidence="1">
    <location>
        <begin position="1"/>
        <end position="23"/>
    </location>
</feature>
<accession>A0AAV4MYF6</accession>
<evidence type="ECO:0000256" key="1">
    <source>
        <dbReference type="SAM" id="MobiDB-lite"/>
    </source>
</evidence>
<gene>
    <name evidence="2" type="ORF">CEXT_454391</name>
</gene>
<name>A0AAV4MYF6_CAEEX</name>
<dbReference type="AlphaFoldDB" id="A0AAV4MYF6"/>
<reference evidence="2 3" key="1">
    <citation type="submission" date="2021-06" db="EMBL/GenBank/DDBJ databases">
        <title>Caerostris extrusa draft genome.</title>
        <authorList>
            <person name="Kono N."/>
            <person name="Arakawa K."/>
        </authorList>
    </citation>
    <scope>NUCLEOTIDE SEQUENCE [LARGE SCALE GENOMIC DNA]</scope>
</reference>
<organism evidence="2 3">
    <name type="scientific">Caerostris extrusa</name>
    <name type="common">Bark spider</name>
    <name type="synonym">Caerostris bankana</name>
    <dbReference type="NCBI Taxonomy" id="172846"/>
    <lineage>
        <taxon>Eukaryota</taxon>
        <taxon>Metazoa</taxon>
        <taxon>Ecdysozoa</taxon>
        <taxon>Arthropoda</taxon>
        <taxon>Chelicerata</taxon>
        <taxon>Arachnida</taxon>
        <taxon>Araneae</taxon>
        <taxon>Araneomorphae</taxon>
        <taxon>Entelegynae</taxon>
        <taxon>Araneoidea</taxon>
        <taxon>Araneidae</taxon>
        <taxon>Caerostris</taxon>
    </lineage>
</organism>